<accession>A0AAN7CJD5</accession>
<name>A0AAN7CJD5_9PEZI</name>
<dbReference type="AlphaFoldDB" id="A0AAN7CJD5"/>
<organism evidence="1 2">
    <name type="scientific">Corynascus novoguineensis</name>
    <dbReference type="NCBI Taxonomy" id="1126955"/>
    <lineage>
        <taxon>Eukaryota</taxon>
        <taxon>Fungi</taxon>
        <taxon>Dikarya</taxon>
        <taxon>Ascomycota</taxon>
        <taxon>Pezizomycotina</taxon>
        <taxon>Sordariomycetes</taxon>
        <taxon>Sordariomycetidae</taxon>
        <taxon>Sordariales</taxon>
        <taxon>Chaetomiaceae</taxon>
        <taxon>Corynascus</taxon>
    </lineage>
</organism>
<keyword evidence="2" id="KW-1185">Reference proteome</keyword>
<gene>
    <name evidence="1" type="ORF">C7999DRAFT_18461</name>
</gene>
<dbReference type="Proteomes" id="UP001303647">
    <property type="component" value="Unassembled WGS sequence"/>
</dbReference>
<evidence type="ECO:0000313" key="2">
    <source>
        <dbReference type="Proteomes" id="UP001303647"/>
    </source>
</evidence>
<reference evidence="1" key="2">
    <citation type="submission" date="2023-05" db="EMBL/GenBank/DDBJ databases">
        <authorList>
            <consortium name="Lawrence Berkeley National Laboratory"/>
            <person name="Steindorff A."/>
            <person name="Hensen N."/>
            <person name="Bonometti L."/>
            <person name="Westerberg I."/>
            <person name="Brannstrom I.O."/>
            <person name="Guillou S."/>
            <person name="Cros-Aarteil S."/>
            <person name="Calhoun S."/>
            <person name="Haridas S."/>
            <person name="Kuo A."/>
            <person name="Mondo S."/>
            <person name="Pangilinan J."/>
            <person name="Riley R."/>
            <person name="Labutti K."/>
            <person name="Andreopoulos B."/>
            <person name="Lipzen A."/>
            <person name="Chen C."/>
            <person name="Yanf M."/>
            <person name="Daum C."/>
            <person name="Ng V."/>
            <person name="Clum A."/>
            <person name="Ohm R."/>
            <person name="Martin F."/>
            <person name="Silar P."/>
            <person name="Natvig D."/>
            <person name="Lalanne C."/>
            <person name="Gautier V."/>
            <person name="Ament-Velasquez S.L."/>
            <person name="Kruys A."/>
            <person name="Hutchinson M.I."/>
            <person name="Powell A.J."/>
            <person name="Barry K."/>
            <person name="Miller A.N."/>
            <person name="Grigoriev I.V."/>
            <person name="Debuchy R."/>
            <person name="Gladieux P."/>
            <person name="Thoren M.H."/>
            <person name="Johannesson H."/>
        </authorList>
    </citation>
    <scope>NUCLEOTIDE SEQUENCE</scope>
    <source>
        <strain evidence="1">CBS 359.72</strain>
    </source>
</reference>
<sequence length="104" mass="11521">IMAEPLSDYEAALAAIRQPSLKHPDGPLLESFIDDSVDRDRAAAFLLERLSRDTNTSEPNIGAFLADWKRTIAMCNISHQEAFHCADCQADLIASCARWCLRSA</sequence>
<reference evidence="1" key="1">
    <citation type="journal article" date="2023" name="Mol. Phylogenet. Evol.">
        <title>Genome-scale phylogeny and comparative genomics of the fungal order Sordariales.</title>
        <authorList>
            <person name="Hensen N."/>
            <person name="Bonometti L."/>
            <person name="Westerberg I."/>
            <person name="Brannstrom I.O."/>
            <person name="Guillou S."/>
            <person name="Cros-Aarteil S."/>
            <person name="Calhoun S."/>
            <person name="Haridas S."/>
            <person name="Kuo A."/>
            <person name="Mondo S."/>
            <person name="Pangilinan J."/>
            <person name="Riley R."/>
            <person name="LaButti K."/>
            <person name="Andreopoulos B."/>
            <person name="Lipzen A."/>
            <person name="Chen C."/>
            <person name="Yan M."/>
            <person name="Daum C."/>
            <person name="Ng V."/>
            <person name="Clum A."/>
            <person name="Steindorff A."/>
            <person name="Ohm R.A."/>
            <person name="Martin F."/>
            <person name="Silar P."/>
            <person name="Natvig D.O."/>
            <person name="Lalanne C."/>
            <person name="Gautier V."/>
            <person name="Ament-Velasquez S.L."/>
            <person name="Kruys A."/>
            <person name="Hutchinson M.I."/>
            <person name="Powell A.J."/>
            <person name="Barry K."/>
            <person name="Miller A.N."/>
            <person name="Grigoriev I.V."/>
            <person name="Debuchy R."/>
            <person name="Gladieux P."/>
            <person name="Hiltunen Thoren M."/>
            <person name="Johannesson H."/>
        </authorList>
    </citation>
    <scope>NUCLEOTIDE SEQUENCE</scope>
    <source>
        <strain evidence="1">CBS 359.72</strain>
    </source>
</reference>
<evidence type="ECO:0000313" key="1">
    <source>
        <dbReference type="EMBL" id="KAK4243150.1"/>
    </source>
</evidence>
<dbReference type="EMBL" id="MU857865">
    <property type="protein sequence ID" value="KAK4243150.1"/>
    <property type="molecule type" value="Genomic_DNA"/>
</dbReference>
<proteinExistence type="predicted"/>
<protein>
    <submittedName>
        <fullName evidence="1">Uncharacterized protein</fullName>
    </submittedName>
</protein>
<comment type="caution">
    <text evidence="1">The sequence shown here is derived from an EMBL/GenBank/DDBJ whole genome shotgun (WGS) entry which is preliminary data.</text>
</comment>
<feature type="non-terminal residue" evidence="1">
    <location>
        <position position="1"/>
    </location>
</feature>